<sequence>MRQGYGFKSGKLMVTVTLLPRPPTPPTPCHWKDNLAVKDTI</sequence>
<geneLocation type="plasmid" evidence="2">
    <name>pnfsy07</name>
</geneLocation>
<name>A0A2K8T811_9NOSO</name>
<dbReference type="KEGG" id="nfl:COO91_10022"/>
<accession>A0A2K8T811</accession>
<dbReference type="Proteomes" id="UP000232003">
    <property type="component" value="Plasmid pNFSY07"/>
</dbReference>
<gene>
    <name evidence="1" type="ORF">COO91_10022</name>
</gene>
<keyword evidence="2" id="KW-1185">Reference proteome</keyword>
<evidence type="ECO:0000313" key="2">
    <source>
        <dbReference type="Proteomes" id="UP000232003"/>
    </source>
</evidence>
<organism evidence="1 2">
    <name type="scientific">Nostoc flagelliforme CCNUN1</name>
    <dbReference type="NCBI Taxonomy" id="2038116"/>
    <lineage>
        <taxon>Bacteria</taxon>
        <taxon>Bacillati</taxon>
        <taxon>Cyanobacteriota</taxon>
        <taxon>Cyanophyceae</taxon>
        <taxon>Nostocales</taxon>
        <taxon>Nostocaceae</taxon>
        <taxon>Nostoc</taxon>
    </lineage>
</organism>
<proteinExistence type="predicted"/>
<evidence type="ECO:0000313" key="1">
    <source>
        <dbReference type="EMBL" id="AUB43827.1"/>
    </source>
</evidence>
<dbReference type="EMBL" id="CP024792">
    <property type="protein sequence ID" value="AUB43827.1"/>
    <property type="molecule type" value="Genomic_DNA"/>
</dbReference>
<keyword evidence="1" id="KW-0614">Plasmid</keyword>
<reference evidence="1 2" key="1">
    <citation type="submission" date="2017-11" db="EMBL/GenBank/DDBJ databases">
        <title>Complete genome of a free-living desiccation-tolerant cyanobacterium and its photosynthetic adaptation to extreme terrestrial habitat.</title>
        <authorList>
            <person name="Shang J."/>
        </authorList>
    </citation>
    <scope>NUCLEOTIDE SEQUENCE [LARGE SCALE GENOMIC DNA]</scope>
    <source>
        <strain evidence="1 2">CCNUN1</strain>
        <plasmid evidence="2">pnfsy07</plasmid>
    </source>
</reference>
<dbReference type="AlphaFoldDB" id="A0A2K8T811"/>
<protein>
    <submittedName>
        <fullName evidence="1">Uncharacterized protein</fullName>
    </submittedName>
</protein>